<evidence type="ECO:0000313" key="5">
    <source>
        <dbReference type="Proteomes" id="UP000800036"/>
    </source>
</evidence>
<keyword evidence="2" id="KW-0812">Transmembrane</keyword>
<keyword evidence="2" id="KW-1133">Transmembrane helix</keyword>
<keyword evidence="3" id="KW-0732">Signal</keyword>
<dbReference type="Proteomes" id="UP000800036">
    <property type="component" value="Unassembled WGS sequence"/>
</dbReference>
<dbReference type="OrthoDB" id="5215637at2759"/>
<reference evidence="4" key="1">
    <citation type="journal article" date="2020" name="Stud. Mycol.">
        <title>101 Dothideomycetes genomes: a test case for predicting lifestyles and emergence of pathogens.</title>
        <authorList>
            <person name="Haridas S."/>
            <person name="Albert R."/>
            <person name="Binder M."/>
            <person name="Bloem J."/>
            <person name="Labutti K."/>
            <person name="Salamov A."/>
            <person name="Andreopoulos B."/>
            <person name="Baker S."/>
            <person name="Barry K."/>
            <person name="Bills G."/>
            <person name="Bluhm B."/>
            <person name="Cannon C."/>
            <person name="Castanera R."/>
            <person name="Culley D."/>
            <person name="Daum C."/>
            <person name="Ezra D."/>
            <person name="Gonzalez J."/>
            <person name="Henrissat B."/>
            <person name="Kuo A."/>
            <person name="Liang C."/>
            <person name="Lipzen A."/>
            <person name="Lutzoni F."/>
            <person name="Magnuson J."/>
            <person name="Mondo S."/>
            <person name="Nolan M."/>
            <person name="Ohm R."/>
            <person name="Pangilinan J."/>
            <person name="Park H.-J."/>
            <person name="Ramirez L."/>
            <person name="Alfaro M."/>
            <person name="Sun H."/>
            <person name="Tritt A."/>
            <person name="Yoshinaga Y."/>
            <person name="Zwiers L.-H."/>
            <person name="Turgeon B."/>
            <person name="Goodwin S."/>
            <person name="Spatafora J."/>
            <person name="Crous P."/>
            <person name="Grigoriev I."/>
        </authorList>
    </citation>
    <scope>NUCLEOTIDE SEQUENCE</scope>
    <source>
        <strain evidence="4">CBS 107.79</strain>
    </source>
</reference>
<feature type="region of interest" description="Disordered" evidence="1">
    <location>
        <begin position="137"/>
        <end position="288"/>
    </location>
</feature>
<feature type="compositionally biased region" description="Low complexity" evidence="1">
    <location>
        <begin position="174"/>
        <end position="193"/>
    </location>
</feature>
<dbReference type="EMBL" id="ML976756">
    <property type="protein sequence ID" value="KAF1965735.1"/>
    <property type="molecule type" value="Genomic_DNA"/>
</dbReference>
<sequence>MAPTRTALFTFLCLFAVVAGETCYYPDGSTDSGHFACSSGGTSVCCAEGFQCLSNGLCNDYRYENFERVMRGGCTDKNWGDGCPQKCTSVWPQGDETVYLCGNGKFCCGVTEKCCNDSDADFFDFGSPQFIAIAGKTQAPATSVPNEEKEPEQEEPQSQSQPQPQPQPTSKAVQEQPKTQEQEQEQATKASSQPTQVVEQDEPQETPSRQPENAPATTEAKASSAEQPVPEATDAPSTTSKADNSEENTTNTDATRRPSTTPSGGSTASSPSGSLDAVSPAPGSASGPTATNTIINNITTPAPPNNTVAIAVGVGVGVAVLLFLFVLAGCWYMRRKRRGPSLRSRNIFEIGDSAMPAVGAEKRRTPRNPWGRGSGMVYEMDGGPREVELEGGLELKEMHGDSVREGAGVDKKWPGMFK</sequence>
<dbReference type="AlphaFoldDB" id="A0A6A5ULK8"/>
<organism evidence="4 5">
    <name type="scientific">Bimuria novae-zelandiae CBS 107.79</name>
    <dbReference type="NCBI Taxonomy" id="1447943"/>
    <lineage>
        <taxon>Eukaryota</taxon>
        <taxon>Fungi</taxon>
        <taxon>Dikarya</taxon>
        <taxon>Ascomycota</taxon>
        <taxon>Pezizomycotina</taxon>
        <taxon>Dothideomycetes</taxon>
        <taxon>Pleosporomycetidae</taxon>
        <taxon>Pleosporales</taxon>
        <taxon>Massarineae</taxon>
        <taxon>Didymosphaeriaceae</taxon>
        <taxon>Bimuria</taxon>
    </lineage>
</organism>
<proteinExistence type="predicted"/>
<protein>
    <recommendedName>
        <fullName evidence="6">Mid2 domain-containing protein</fullName>
    </recommendedName>
</protein>
<evidence type="ECO:0008006" key="6">
    <source>
        <dbReference type="Google" id="ProtNLM"/>
    </source>
</evidence>
<feature type="chain" id="PRO_5025609417" description="Mid2 domain-containing protein" evidence="3">
    <location>
        <begin position="21"/>
        <end position="418"/>
    </location>
</feature>
<evidence type="ECO:0000256" key="3">
    <source>
        <dbReference type="SAM" id="SignalP"/>
    </source>
</evidence>
<feature type="compositionally biased region" description="Low complexity" evidence="1">
    <location>
        <begin position="258"/>
        <end position="274"/>
    </location>
</feature>
<evidence type="ECO:0000313" key="4">
    <source>
        <dbReference type="EMBL" id="KAF1965735.1"/>
    </source>
</evidence>
<feature type="compositionally biased region" description="Polar residues" evidence="1">
    <location>
        <begin position="235"/>
        <end position="253"/>
    </location>
</feature>
<accession>A0A6A5ULK8</accession>
<evidence type="ECO:0000256" key="1">
    <source>
        <dbReference type="SAM" id="MobiDB-lite"/>
    </source>
</evidence>
<feature type="transmembrane region" description="Helical" evidence="2">
    <location>
        <begin position="308"/>
        <end position="333"/>
    </location>
</feature>
<keyword evidence="5" id="KW-1185">Reference proteome</keyword>
<name>A0A6A5ULK8_9PLEO</name>
<feature type="signal peptide" evidence="3">
    <location>
        <begin position="1"/>
        <end position="20"/>
    </location>
</feature>
<keyword evidence="2" id="KW-0472">Membrane</keyword>
<gene>
    <name evidence="4" type="ORF">BU23DRAFT_16652</name>
</gene>
<evidence type="ECO:0000256" key="2">
    <source>
        <dbReference type="SAM" id="Phobius"/>
    </source>
</evidence>